<dbReference type="PANTHER" id="PTHR47331">
    <property type="entry name" value="PHD-TYPE DOMAIN-CONTAINING PROTEIN"/>
    <property type="match status" value="1"/>
</dbReference>
<dbReference type="EMBL" id="GBXM01046808">
    <property type="protein sequence ID" value="JAH61769.1"/>
    <property type="molecule type" value="Transcribed_RNA"/>
</dbReference>
<reference evidence="1" key="1">
    <citation type="submission" date="2014-11" db="EMBL/GenBank/DDBJ databases">
        <authorList>
            <person name="Amaro Gonzalez C."/>
        </authorList>
    </citation>
    <scope>NUCLEOTIDE SEQUENCE</scope>
</reference>
<sequence length="75" mass="8340">MLVLLIGYNCPHALFPREVVPGKENEPFGQETDLGWSVVSYGSPRFDYGDAIEISHQVIVKQGMPGCKTLIQPHK</sequence>
<reference evidence="1" key="2">
    <citation type="journal article" date="2015" name="Fish Shellfish Immunol.">
        <title>Early steps in the European eel (Anguilla anguilla)-Vibrio vulnificus interaction in the gills: Role of the RtxA13 toxin.</title>
        <authorList>
            <person name="Callol A."/>
            <person name="Pajuelo D."/>
            <person name="Ebbesson L."/>
            <person name="Teles M."/>
            <person name="MacKenzie S."/>
            <person name="Amaro C."/>
        </authorList>
    </citation>
    <scope>NUCLEOTIDE SEQUENCE</scope>
</reference>
<accession>A0A0E9U7A5</accession>
<dbReference type="AlphaFoldDB" id="A0A0E9U7A5"/>
<evidence type="ECO:0000313" key="1">
    <source>
        <dbReference type="EMBL" id="JAH61769.1"/>
    </source>
</evidence>
<dbReference type="PANTHER" id="PTHR47331:SF5">
    <property type="entry name" value="RIBONUCLEASE H"/>
    <property type="match status" value="1"/>
</dbReference>
<name>A0A0E9U7A5_ANGAN</name>
<proteinExistence type="predicted"/>
<protein>
    <submittedName>
        <fullName evidence="1">Uncharacterized protein</fullName>
    </submittedName>
</protein>
<organism evidence="1">
    <name type="scientific">Anguilla anguilla</name>
    <name type="common">European freshwater eel</name>
    <name type="synonym">Muraena anguilla</name>
    <dbReference type="NCBI Taxonomy" id="7936"/>
    <lineage>
        <taxon>Eukaryota</taxon>
        <taxon>Metazoa</taxon>
        <taxon>Chordata</taxon>
        <taxon>Craniata</taxon>
        <taxon>Vertebrata</taxon>
        <taxon>Euteleostomi</taxon>
        <taxon>Actinopterygii</taxon>
        <taxon>Neopterygii</taxon>
        <taxon>Teleostei</taxon>
        <taxon>Anguilliformes</taxon>
        <taxon>Anguillidae</taxon>
        <taxon>Anguilla</taxon>
    </lineage>
</organism>